<evidence type="ECO:0000313" key="9">
    <source>
        <dbReference type="EMBL" id="TDG01304.1"/>
    </source>
</evidence>
<dbReference type="InterPro" id="IPR017871">
    <property type="entry name" value="ABC_transporter-like_CS"/>
</dbReference>
<keyword evidence="10" id="KW-1185">Reference proteome</keyword>
<dbReference type="PANTHER" id="PTHR43297:SF2">
    <property type="entry name" value="DIPEPTIDE TRANSPORT ATP-BINDING PROTEIN DPPD"/>
    <property type="match status" value="1"/>
</dbReference>
<gene>
    <name evidence="9" type="ORF">E1809_01940</name>
</gene>
<keyword evidence="7" id="KW-0472">Membrane</keyword>
<dbReference type="InterPro" id="IPR027417">
    <property type="entry name" value="P-loop_NTPase"/>
</dbReference>
<reference evidence="9 10" key="1">
    <citation type="submission" date="2019-03" db="EMBL/GenBank/DDBJ databases">
        <title>Whole genome sequence of Arthrobacter sp JH1-1.</title>
        <authorList>
            <person name="Trinh H.N."/>
        </authorList>
    </citation>
    <scope>NUCLEOTIDE SEQUENCE [LARGE SCALE GENOMIC DNA]</scope>
    <source>
        <strain evidence="9 10">JH1-1</strain>
    </source>
</reference>
<evidence type="ECO:0000256" key="1">
    <source>
        <dbReference type="ARBA" id="ARBA00004202"/>
    </source>
</evidence>
<accession>A0A4R5KYX2</accession>
<dbReference type="InterPro" id="IPR013563">
    <property type="entry name" value="Oligopep_ABC_C"/>
</dbReference>
<evidence type="ECO:0000313" key="10">
    <source>
        <dbReference type="Proteomes" id="UP000295511"/>
    </source>
</evidence>
<dbReference type="GO" id="GO:0015833">
    <property type="term" value="P:peptide transport"/>
    <property type="evidence" value="ECO:0007669"/>
    <property type="project" value="InterPro"/>
</dbReference>
<dbReference type="InterPro" id="IPR003593">
    <property type="entry name" value="AAA+_ATPase"/>
</dbReference>
<dbReference type="GO" id="GO:0016887">
    <property type="term" value="F:ATP hydrolysis activity"/>
    <property type="evidence" value="ECO:0007669"/>
    <property type="project" value="InterPro"/>
</dbReference>
<comment type="similarity">
    <text evidence="2">Belongs to the ABC transporter superfamily.</text>
</comment>
<dbReference type="OrthoDB" id="8481147at2"/>
<keyword evidence="4" id="KW-1003">Cell membrane</keyword>
<keyword evidence="6 9" id="KW-0067">ATP-binding</keyword>
<comment type="caution">
    <text evidence="9">The sequence shown here is derived from an EMBL/GenBank/DDBJ whole genome shotgun (WGS) entry which is preliminary data.</text>
</comment>
<comment type="subcellular location">
    <subcellularLocation>
        <location evidence="1">Cell membrane</location>
        <topology evidence="1">Peripheral membrane protein</topology>
    </subcellularLocation>
</comment>
<dbReference type="EMBL" id="SMRU01000002">
    <property type="protein sequence ID" value="TDG01304.1"/>
    <property type="molecule type" value="Genomic_DNA"/>
</dbReference>
<dbReference type="Pfam" id="PF00005">
    <property type="entry name" value="ABC_tran"/>
    <property type="match status" value="1"/>
</dbReference>
<dbReference type="Proteomes" id="UP000295511">
    <property type="component" value="Unassembled WGS sequence"/>
</dbReference>
<organism evidence="9 10">
    <name type="scientific">Arthrobacter terricola</name>
    <dbReference type="NCBI Taxonomy" id="2547396"/>
    <lineage>
        <taxon>Bacteria</taxon>
        <taxon>Bacillati</taxon>
        <taxon>Actinomycetota</taxon>
        <taxon>Actinomycetes</taxon>
        <taxon>Micrococcales</taxon>
        <taxon>Micrococcaceae</taxon>
        <taxon>Arthrobacter</taxon>
    </lineage>
</organism>
<sequence>MTGAKDPLLNVENLRVEIDFNGAWVPLVDDVSFSVKPGETLGLVGESGSGKSVSAMSLMGFMGRQRGQRLSGTAAFQGKDLLRLNDRELESMRGNEIAMVFQEPMTSLDPAFKVGHQIAAGIRVHQHVTAAQAKEMAIEAMDKVRIPSARVRADSYPHEFSGGMRQRVLIAMAIANNPSMLIADEPTTALDVSVQAQILALLTEMKEDLGLAMIFITHNMGVVADICDRLAVMYAGQIVEEGDVFETFAAPQHPYTDRLLAAMPSIASRRGSLEWIPGSPPKPTDFPAGCRFAPRCRHRLDSCEQPTTLLEISPGRSNRCLRGNTWMEENES</sequence>
<evidence type="ECO:0000256" key="4">
    <source>
        <dbReference type="ARBA" id="ARBA00022475"/>
    </source>
</evidence>
<dbReference type="Gene3D" id="3.40.50.300">
    <property type="entry name" value="P-loop containing nucleotide triphosphate hydrolases"/>
    <property type="match status" value="1"/>
</dbReference>
<evidence type="ECO:0000259" key="8">
    <source>
        <dbReference type="PROSITE" id="PS50893"/>
    </source>
</evidence>
<dbReference type="Pfam" id="PF08352">
    <property type="entry name" value="oligo_HPY"/>
    <property type="match status" value="1"/>
</dbReference>
<evidence type="ECO:0000256" key="3">
    <source>
        <dbReference type="ARBA" id="ARBA00022448"/>
    </source>
</evidence>
<dbReference type="InterPro" id="IPR050388">
    <property type="entry name" value="ABC_Ni/Peptide_Import"/>
</dbReference>
<protein>
    <submittedName>
        <fullName evidence="9">ABC transporter ATP-binding protein</fullName>
    </submittedName>
</protein>
<dbReference type="NCBIfam" id="TIGR01727">
    <property type="entry name" value="oligo_HPY"/>
    <property type="match status" value="1"/>
</dbReference>
<dbReference type="FunFam" id="3.40.50.300:FF:000016">
    <property type="entry name" value="Oligopeptide ABC transporter ATP-binding component"/>
    <property type="match status" value="1"/>
</dbReference>
<evidence type="ECO:0000256" key="6">
    <source>
        <dbReference type="ARBA" id="ARBA00022840"/>
    </source>
</evidence>
<keyword evidence="5" id="KW-0547">Nucleotide-binding</keyword>
<dbReference type="RefSeq" id="WP_133202564.1">
    <property type="nucleotide sequence ID" value="NZ_SMRU01000002.1"/>
</dbReference>
<dbReference type="AlphaFoldDB" id="A0A4R5KYX2"/>
<name>A0A4R5KYX2_9MICC</name>
<dbReference type="GO" id="GO:0005524">
    <property type="term" value="F:ATP binding"/>
    <property type="evidence" value="ECO:0007669"/>
    <property type="project" value="UniProtKB-KW"/>
</dbReference>
<dbReference type="CDD" id="cd03257">
    <property type="entry name" value="ABC_NikE_OppD_transporters"/>
    <property type="match status" value="1"/>
</dbReference>
<dbReference type="PROSITE" id="PS50893">
    <property type="entry name" value="ABC_TRANSPORTER_2"/>
    <property type="match status" value="1"/>
</dbReference>
<feature type="domain" description="ABC transporter" evidence="8">
    <location>
        <begin position="9"/>
        <end position="260"/>
    </location>
</feature>
<dbReference type="PROSITE" id="PS00211">
    <property type="entry name" value="ABC_TRANSPORTER_1"/>
    <property type="match status" value="1"/>
</dbReference>
<dbReference type="PANTHER" id="PTHR43297">
    <property type="entry name" value="OLIGOPEPTIDE TRANSPORT ATP-BINDING PROTEIN APPD"/>
    <property type="match status" value="1"/>
</dbReference>
<evidence type="ECO:0000256" key="5">
    <source>
        <dbReference type="ARBA" id="ARBA00022741"/>
    </source>
</evidence>
<dbReference type="SMART" id="SM00382">
    <property type="entry name" value="AAA"/>
    <property type="match status" value="1"/>
</dbReference>
<keyword evidence="3" id="KW-0813">Transport</keyword>
<proteinExistence type="inferred from homology"/>
<dbReference type="GO" id="GO:0005886">
    <property type="term" value="C:plasma membrane"/>
    <property type="evidence" value="ECO:0007669"/>
    <property type="project" value="UniProtKB-SubCell"/>
</dbReference>
<dbReference type="InterPro" id="IPR003439">
    <property type="entry name" value="ABC_transporter-like_ATP-bd"/>
</dbReference>
<dbReference type="SUPFAM" id="SSF52540">
    <property type="entry name" value="P-loop containing nucleoside triphosphate hydrolases"/>
    <property type="match status" value="1"/>
</dbReference>
<evidence type="ECO:0000256" key="2">
    <source>
        <dbReference type="ARBA" id="ARBA00005417"/>
    </source>
</evidence>
<evidence type="ECO:0000256" key="7">
    <source>
        <dbReference type="ARBA" id="ARBA00023136"/>
    </source>
</evidence>